<feature type="transmembrane region" description="Helical" evidence="1">
    <location>
        <begin position="134"/>
        <end position="153"/>
    </location>
</feature>
<dbReference type="RefSeq" id="WP_114620959.1">
    <property type="nucleotide sequence ID" value="NZ_PPTP01000006.1"/>
</dbReference>
<dbReference type="EMBL" id="PPTP01000006">
    <property type="protein sequence ID" value="RDB55095.1"/>
    <property type="molecule type" value="Genomic_DNA"/>
</dbReference>
<keyword evidence="1" id="KW-0812">Transmembrane</keyword>
<keyword evidence="1" id="KW-1133">Transmembrane helix</keyword>
<accession>A0A369LA93</accession>
<evidence type="ECO:0000256" key="1">
    <source>
        <dbReference type="SAM" id="Phobius"/>
    </source>
</evidence>
<keyword evidence="1" id="KW-0472">Membrane</keyword>
<comment type="caution">
    <text evidence="2">The sequence shown here is derived from an EMBL/GenBank/DDBJ whole genome shotgun (WGS) entry which is preliminary data.</text>
</comment>
<feature type="transmembrane region" description="Helical" evidence="1">
    <location>
        <begin position="37"/>
        <end position="59"/>
    </location>
</feature>
<dbReference type="InterPro" id="IPR023813">
    <property type="entry name" value="HsmA-like"/>
</dbReference>
<dbReference type="Proteomes" id="UP000253792">
    <property type="component" value="Unassembled WGS sequence"/>
</dbReference>
<proteinExistence type="predicted"/>
<dbReference type="OrthoDB" id="5396526at2"/>
<feature type="transmembrane region" description="Helical" evidence="1">
    <location>
        <begin position="71"/>
        <end position="92"/>
    </location>
</feature>
<feature type="transmembrane region" description="Helical" evidence="1">
    <location>
        <begin position="104"/>
        <end position="128"/>
    </location>
</feature>
<dbReference type="AlphaFoldDB" id="A0A369LA93"/>
<feature type="transmembrane region" description="Helical" evidence="1">
    <location>
        <begin position="6"/>
        <end position="25"/>
    </location>
</feature>
<sequence>MSPMLATASAVISLALVAYTIGVFSERRSGELKRSHLVFFWLGLICDSTGTGLMSIMAQNSGGTMSPLHPVTGFLAIALMLFHAAWATYVVFRGNEKTRRGFHALSIGVWLVWLVPYFVGMLIGIPAFHVSGPIALAAAAGVVAVLALALLLSSKRSHA</sequence>
<organism evidence="2 3">
    <name type="scientific">Senegalimassilia anaerobia</name>
    <dbReference type="NCBI Taxonomy" id="1473216"/>
    <lineage>
        <taxon>Bacteria</taxon>
        <taxon>Bacillati</taxon>
        <taxon>Actinomycetota</taxon>
        <taxon>Coriobacteriia</taxon>
        <taxon>Coriobacteriales</taxon>
        <taxon>Coriobacteriaceae</taxon>
        <taxon>Senegalimassilia</taxon>
    </lineage>
</organism>
<dbReference type="STRING" id="1034345.GCA_000236865_01743"/>
<evidence type="ECO:0000313" key="2">
    <source>
        <dbReference type="EMBL" id="RDB55095.1"/>
    </source>
</evidence>
<name>A0A369LA93_9ACTN</name>
<evidence type="ECO:0000313" key="3">
    <source>
        <dbReference type="Proteomes" id="UP000253792"/>
    </source>
</evidence>
<gene>
    <name evidence="2" type="ORF">C1880_07685</name>
</gene>
<keyword evidence="3" id="KW-1185">Reference proteome</keyword>
<dbReference type="NCBIfam" id="TIGR03987">
    <property type="entry name" value="HsmA family protein"/>
    <property type="match status" value="1"/>
</dbReference>
<reference evidence="2 3" key="1">
    <citation type="journal article" date="2018" name="Elife">
        <title>Discovery and characterization of a prevalent human gut bacterial enzyme sufficient for the inactivation of a family of plant toxins.</title>
        <authorList>
            <person name="Koppel N."/>
            <person name="Bisanz J.E."/>
            <person name="Pandelia M.E."/>
            <person name="Turnbaugh P.J."/>
            <person name="Balskus E.P."/>
        </authorList>
    </citation>
    <scope>NUCLEOTIDE SEQUENCE [LARGE SCALE GENOMIC DNA]</scope>
    <source>
        <strain evidence="3">anaerobia AP69FAA</strain>
    </source>
</reference>
<protein>
    <submittedName>
        <fullName evidence="2">TIGR03987 family protein</fullName>
    </submittedName>
</protein>